<comment type="caution">
    <text evidence="1">The sequence shown here is derived from an EMBL/GenBank/DDBJ whole genome shotgun (WGS) entry which is preliminary data.</text>
</comment>
<reference evidence="1" key="2">
    <citation type="journal article" date="2022" name="Hortic Res">
        <title>The genome of Dioscorea zingiberensis sheds light on the biosynthesis, origin and evolution of the medicinally important diosgenin saponins.</title>
        <authorList>
            <person name="Li Y."/>
            <person name="Tan C."/>
            <person name="Li Z."/>
            <person name="Guo J."/>
            <person name="Li S."/>
            <person name="Chen X."/>
            <person name="Wang C."/>
            <person name="Dai X."/>
            <person name="Yang H."/>
            <person name="Song W."/>
            <person name="Hou L."/>
            <person name="Xu J."/>
            <person name="Tong Z."/>
            <person name="Xu A."/>
            <person name="Yuan X."/>
            <person name="Wang W."/>
            <person name="Yang Q."/>
            <person name="Chen L."/>
            <person name="Sun Z."/>
            <person name="Wang K."/>
            <person name="Pan B."/>
            <person name="Chen J."/>
            <person name="Bao Y."/>
            <person name="Liu F."/>
            <person name="Qi X."/>
            <person name="Gang D.R."/>
            <person name="Wen J."/>
            <person name="Li J."/>
        </authorList>
    </citation>
    <scope>NUCLEOTIDE SEQUENCE</scope>
    <source>
        <strain evidence="1">Dzin_1.0</strain>
    </source>
</reference>
<organism evidence="1 2">
    <name type="scientific">Dioscorea zingiberensis</name>
    <dbReference type="NCBI Taxonomy" id="325984"/>
    <lineage>
        <taxon>Eukaryota</taxon>
        <taxon>Viridiplantae</taxon>
        <taxon>Streptophyta</taxon>
        <taxon>Embryophyta</taxon>
        <taxon>Tracheophyta</taxon>
        <taxon>Spermatophyta</taxon>
        <taxon>Magnoliopsida</taxon>
        <taxon>Liliopsida</taxon>
        <taxon>Dioscoreales</taxon>
        <taxon>Dioscoreaceae</taxon>
        <taxon>Dioscorea</taxon>
    </lineage>
</organism>
<evidence type="ECO:0000313" key="1">
    <source>
        <dbReference type="EMBL" id="KAJ0987125.1"/>
    </source>
</evidence>
<dbReference type="EMBL" id="JAGGNH010000001">
    <property type="protein sequence ID" value="KAJ0987125.1"/>
    <property type="molecule type" value="Genomic_DNA"/>
</dbReference>
<gene>
    <name evidence="1" type="ORF">J5N97_005481</name>
</gene>
<proteinExistence type="predicted"/>
<evidence type="ECO:0000313" key="2">
    <source>
        <dbReference type="Proteomes" id="UP001085076"/>
    </source>
</evidence>
<protein>
    <submittedName>
        <fullName evidence="1">Uncharacterized protein</fullName>
    </submittedName>
</protein>
<accession>A0A9D5D881</accession>
<dbReference type="Proteomes" id="UP001085076">
    <property type="component" value="Miscellaneous, Linkage group lg01"/>
</dbReference>
<reference evidence="1" key="1">
    <citation type="submission" date="2021-03" db="EMBL/GenBank/DDBJ databases">
        <authorList>
            <person name="Li Z."/>
            <person name="Yang C."/>
        </authorList>
    </citation>
    <scope>NUCLEOTIDE SEQUENCE</scope>
    <source>
        <strain evidence="1">Dzin_1.0</strain>
        <tissue evidence="1">Leaf</tissue>
    </source>
</reference>
<dbReference type="AlphaFoldDB" id="A0A9D5D881"/>
<name>A0A9D5D881_9LILI</name>
<keyword evidence="2" id="KW-1185">Reference proteome</keyword>
<sequence>MSSCRKAFRSSSPANQQLLAKWRYLDGDEWGVIITKPELSVSPLVAIFALGGEIFNVSIFNADASSTKHFNVAAIRSKFESLVNI</sequence>